<comment type="caution">
    <text evidence="2">The sequence shown here is derived from an EMBL/GenBank/DDBJ whole genome shotgun (WGS) entry which is preliminary data.</text>
</comment>
<feature type="compositionally biased region" description="Polar residues" evidence="1">
    <location>
        <begin position="189"/>
        <end position="201"/>
    </location>
</feature>
<evidence type="ECO:0000313" key="2">
    <source>
        <dbReference type="EMBL" id="KAL2631258.1"/>
    </source>
</evidence>
<sequence>MPKIPSPCQELADWDDCYFYFKALGKESTCKSLGRRMEPEGDVEFPTFLGHLEETQRRHETPTKVTDELDEEDHDVSEAEFQKVLDAWSEILDAEKADSTTIPTGDFRIRDVRAYVDGLKTRRANLKKPKKGPGVYLPLKIEDELDREAFPPGTIIGYIQTPIPGIPRMHTAAACGSKHESAHAPMDNCGSNATSGVGNVD</sequence>
<accession>A0ABD1YKL4</accession>
<dbReference type="EMBL" id="JBHFFA010000004">
    <property type="protein sequence ID" value="KAL2631258.1"/>
    <property type="molecule type" value="Genomic_DNA"/>
</dbReference>
<keyword evidence="3" id="KW-1185">Reference proteome</keyword>
<gene>
    <name evidence="2" type="ORF">R1flu_015944</name>
</gene>
<protein>
    <submittedName>
        <fullName evidence="2">Uncharacterized protein</fullName>
    </submittedName>
</protein>
<reference evidence="2 3" key="1">
    <citation type="submission" date="2024-09" db="EMBL/GenBank/DDBJ databases">
        <title>Chromosome-scale assembly of Riccia fluitans.</title>
        <authorList>
            <person name="Paukszto L."/>
            <person name="Sawicki J."/>
            <person name="Karawczyk K."/>
            <person name="Piernik-Szablinska J."/>
            <person name="Szczecinska M."/>
            <person name="Mazdziarz M."/>
        </authorList>
    </citation>
    <scope>NUCLEOTIDE SEQUENCE [LARGE SCALE GENOMIC DNA]</scope>
    <source>
        <strain evidence="2">Rf_01</strain>
        <tissue evidence="2">Aerial parts of the thallus</tissue>
    </source>
</reference>
<dbReference type="Proteomes" id="UP001605036">
    <property type="component" value="Unassembled WGS sequence"/>
</dbReference>
<dbReference type="AlphaFoldDB" id="A0ABD1YKL4"/>
<organism evidence="2 3">
    <name type="scientific">Riccia fluitans</name>
    <dbReference type="NCBI Taxonomy" id="41844"/>
    <lineage>
        <taxon>Eukaryota</taxon>
        <taxon>Viridiplantae</taxon>
        <taxon>Streptophyta</taxon>
        <taxon>Embryophyta</taxon>
        <taxon>Marchantiophyta</taxon>
        <taxon>Marchantiopsida</taxon>
        <taxon>Marchantiidae</taxon>
        <taxon>Marchantiales</taxon>
        <taxon>Ricciaceae</taxon>
        <taxon>Riccia</taxon>
    </lineage>
</organism>
<proteinExistence type="predicted"/>
<feature type="region of interest" description="Disordered" evidence="1">
    <location>
        <begin position="180"/>
        <end position="201"/>
    </location>
</feature>
<name>A0ABD1YKL4_9MARC</name>
<evidence type="ECO:0000256" key="1">
    <source>
        <dbReference type="SAM" id="MobiDB-lite"/>
    </source>
</evidence>
<evidence type="ECO:0000313" key="3">
    <source>
        <dbReference type="Proteomes" id="UP001605036"/>
    </source>
</evidence>